<dbReference type="Pfam" id="PF25601">
    <property type="entry name" value="AAA_lid_14"/>
    <property type="match status" value="1"/>
</dbReference>
<dbReference type="PANTHER" id="PTHR32071">
    <property type="entry name" value="TRANSCRIPTIONAL REGULATORY PROTEIN"/>
    <property type="match status" value="1"/>
</dbReference>
<dbReference type="PANTHER" id="PTHR32071:SF77">
    <property type="entry name" value="TRANSCRIPTIONAL REGULATORY PROTEIN"/>
    <property type="match status" value="1"/>
</dbReference>
<gene>
    <name evidence="7" type="ORF">H9L24_06665</name>
</gene>
<dbReference type="FunFam" id="3.40.50.300:FF:000006">
    <property type="entry name" value="DNA-binding transcriptional regulator NtrC"/>
    <property type="match status" value="1"/>
</dbReference>
<dbReference type="InterPro" id="IPR058031">
    <property type="entry name" value="AAA_lid_NorR"/>
</dbReference>
<reference evidence="7 8" key="1">
    <citation type="submission" date="2020-08" db="EMBL/GenBank/DDBJ databases">
        <title>Genome sequence of Acidovorax monticola KACC 19171T.</title>
        <authorList>
            <person name="Hyun D.-W."/>
            <person name="Bae J.-W."/>
        </authorList>
    </citation>
    <scope>NUCLEOTIDE SEQUENCE [LARGE SCALE GENOMIC DNA]</scope>
    <source>
        <strain evidence="7 8">KACC 19171</strain>
    </source>
</reference>
<evidence type="ECO:0000256" key="5">
    <source>
        <dbReference type="ARBA" id="ARBA00023163"/>
    </source>
</evidence>
<dbReference type="InterPro" id="IPR025943">
    <property type="entry name" value="Sigma_54_int_dom_ATP-bd_2"/>
</dbReference>
<dbReference type="InterPro" id="IPR002197">
    <property type="entry name" value="HTH_Fis"/>
</dbReference>
<dbReference type="Gene3D" id="1.10.8.60">
    <property type="match status" value="1"/>
</dbReference>
<keyword evidence="8" id="KW-1185">Reference proteome</keyword>
<evidence type="ECO:0000259" key="6">
    <source>
        <dbReference type="PROSITE" id="PS50045"/>
    </source>
</evidence>
<dbReference type="Gene3D" id="3.30.450.40">
    <property type="match status" value="1"/>
</dbReference>
<dbReference type="PROSITE" id="PS00675">
    <property type="entry name" value="SIGMA54_INTERACT_1"/>
    <property type="match status" value="1"/>
</dbReference>
<accession>A0A7H0HIZ6</accession>
<dbReference type="GO" id="GO:0043565">
    <property type="term" value="F:sequence-specific DNA binding"/>
    <property type="evidence" value="ECO:0007669"/>
    <property type="project" value="InterPro"/>
</dbReference>
<keyword evidence="3" id="KW-0805">Transcription regulation</keyword>
<dbReference type="PROSITE" id="PS50045">
    <property type="entry name" value="SIGMA54_INTERACT_4"/>
    <property type="match status" value="1"/>
</dbReference>
<dbReference type="InterPro" id="IPR009057">
    <property type="entry name" value="Homeodomain-like_sf"/>
</dbReference>
<dbReference type="SUPFAM" id="SSF55781">
    <property type="entry name" value="GAF domain-like"/>
    <property type="match status" value="1"/>
</dbReference>
<name>A0A7H0HIZ6_9BURK</name>
<dbReference type="PROSITE" id="PS00676">
    <property type="entry name" value="SIGMA54_INTERACT_2"/>
    <property type="match status" value="1"/>
</dbReference>
<keyword evidence="2" id="KW-0067">ATP-binding</keyword>
<dbReference type="GO" id="GO:0006355">
    <property type="term" value="P:regulation of DNA-templated transcription"/>
    <property type="evidence" value="ECO:0007669"/>
    <property type="project" value="InterPro"/>
</dbReference>
<dbReference type="Gene3D" id="3.40.50.300">
    <property type="entry name" value="P-loop containing nucleotide triphosphate hydrolases"/>
    <property type="match status" value="1"/>
</dbReference>
<dbReference type="SUPFAM" id="SSF52540">
    <property type="entry name" value="P-loop containing nucleoside triphosphate hydrolases"/>
    <property type="match status" value="1"/>
</dbReference>
<dbReference type="SUPFAM" id="SSF46689">
    <property type="entry name" value="Homeodomain-like"/>
    <property type="match status" value="1"/>
</dbReference>
<dbReference type="InterPro" id="IPR003593">
    <property type="entry name" value="AAA+_ATPase"/>
</dbReference>
<evidence type="ECO:0000313" key="7">
    <source>
        <dbReference type="EMBL" id="QNP60512.1"/>
    </source>
</evidence>
<feature type="domain" description="Sigma-54 factor interaction" evidence="6">
    <location>
        <begin position="327"/>
        <end position="556"/>
    </location>
</feature>
<dbReference type="EMBL" id="CP060790">
    <property type="protein sequence ID" value="QNP60512.1"/>
    <property type="molecule type" value="Genomic_DNA"/>
</dbReference>
<dbReference type="InterPro" id="IPR025662">
    <property type="entry name" value="Sigma_54_int_dom_ATP-bd_1"/>
</dbReference>
<evidence type="ECO:0000256" key="4">
    <source>
        <dbReference type="ARBA" id="ARBA00023125"/>
    </source>
</evidence>
<dbReference type="InterPro" id="IPR025944">
    <property type="entry name" value="Sigma_54_int_dom_CS"/>
</dbReference>
<dbReference type="SMART" id="SM00382">
    <property type="entry name" value="AAA"/>
    <property type="match status" value="1"/>
</dbReference>
<evidence type="ECO:0000256" key="1">
    <source>
        <dbReference type="ARBA" id="ARBA00022741"/>
    </source>
</evidence>
<dbReference type="Proteomes" id="UP000516057">
    <property type="component" value="Chromosome"/>
</dbReference>
<dbReference type="KEGG" id="amon:H9L24_06665"/>
<keyword evidence="5" id="KW-0804">Transcription</keyword>
<dbReference type="CDD" id="cd00009">
    <property type="entry name" value="AAA"/>
    <property type="match status" value="1"/>
</dbReference>
<dbReference type="InterPro" id="IPR002078">
    <property type="entry name" value="Sigma_54_int"/>
</dbReference>
<dbReference type="Gene3D" id="1.10.10.60">
    <property type="entry name" value="Homeodomain-like"/>
    <property type="match status" value="1"/>
</dbReference>
<dbReference type="InterPro" id="IPR027417">
    <property type="entry name" value="P-loop_NTPase"/>
</dbReference>
<evidence type="ECO:0000256" key="3">
    <source>
        <dbReference type="ARBA" id="ARBA00023015"/>
    </source>
</evidence>
<protein>
    <submittedName>
        <fullName evidence="7">Sigma-54-dependent Fis family transcriptional regulator</fullName>
    </submittedName>
</protein>
<organism evidence="7 8">
    <name type="scientific">Paenacidovorax monticola</name>
    <dbReference type="NCBI Taxonomy" id="1926868"/>
    <lineage>
        <taxon>Bacteria</taxon>
        <taxon>Pseudomonadati</taxon>
        <taxon>Pseudomonadota</taxon>
        <taxon>Betaproteobacteria</taxon>
        <taxon>Burkholderiales</taxon>
        <taxon>Comamonadaceae</taxon>
        <taxon>Paenacidovorax</taxon>
    </lineage>
</organism>
<proteinExistence type="predicted"/>
<dbReference type="Pfam" id="PF00158">
    <property type="entry name" value="Sigma54_activat"/>
    <property type="match status" value="1"/>
</dbReference>
<evidence type="ECO:0000256" key="2">
    <source>
        <dbReference type="ARBA" id="ARBA00022840"/>
    </source>
</evidence>
<dbReference type="AlphaFoldDB" id="A0A7H0HIZ6"/>
<evidence type="ECO:0000313" key="8">
    <source>
        <dbReference type="Proteomes" id="UP000516057"/>
    </source>
</evidence>
<keyword evidence="1" id="KW-0547">Nucleotide-binding</keyword>
<keyword evidence="4" id="KW-0238">DNA-binding</keyword>
<dbReference type="GO" id="GO:0005524">
    <property type="term" value="F:ATP binding"/>
    <property type="evidence" value="ECO:0007669"/>
    <property type="project" value="UniProtKB-KW"/>
</dbReference>
<dbReference type="InterPro" id="IPR029016">
    <property type="entry name" value="GAF-like_dom_sf"/>
</dbReference>
<dbReference type="PROSITE" id="PS00688">
    <property type="entry name" value="SIGMA54_INTERACT_3"/>
    <property type="match status" value="1"/>
</dbReference>
<dbReference type="Pfam" id="PF02954">
    <property type="entry name" value="HTH_8"/>
    <property type="match status" value="1"/>
</dbReference>
<sequence>MQWNTSMPSGSVPAVPADVALIERSRQRSFELHRLDPGRSEPPRVLTTTALKDHREPMERFMRIARGGMETLFGQIRDAGYVVLLTDTHGVAVDFIGNPLFDQDWRRAGLWLGSCWTEEKEGTCAVALANLEQRAITVHHAEHFRAPNQRLTCSAVPIFAPDGRPLAVLDASAMESPDDRRSQHLVLQMVRSAARMAEDANFLHEFEHHHVLRLARRRDFVEVSADGMVALDEAGRIMAISQSLREQGVLIADVGRSIEAVFDQRFEQVADAAQHGGYPLAMRYLPTGTQCFALVRPPRRRPIAAPAAPRPAAPAAGPVDVDALQAIAGHDPQMQTNARQALRVLDKGLAILLRGESGSGKEAFAKAMHEASARRAQPFVAVNCAAIPETLIESELFGYREGAFTGARAKGARGKIAQAHGGTLFLDEIGDMPQAMQTRLLRVLAEREVTPLGSEQPIAVDVQLICATHRDLREMVAQGQFRLDLFYRLNSVTLALPALRERADKALLIDRLLHEDGQQLYGRAVAITEAARGLLLRYDWPGNIRQLKNVLRTAMALSGGEAVAPEYLPAEVHGSGPPLLPPERMLSLGGAEADIDAEMPLHEAKGERGTLLQALKAHQWNVTETARSLGMCRATVYRHMQKWDIVSPNRLGH</sequence>